<reference evidence="2" key="1">
    <citation type="submission" date="2021-01" db="EMBL/GenBank/DDBJ databases">
        <authorList>
            <person name="Corre E."/>
            <person name="Pelletier E."/>
            <person name="Niang G."/>
            <person name="Scheremetjew M."/>
            <person name="Finn R."/>
            <person name="Kale V."/>
            <person name="Holt S."/>
            <person name="Cochrane G."/>
            <person name="Meng A."/>
            <person name="Brown T."/>
            <person name="Cohen L."/>
        </authorList>
    </citation>
    <scope>NUCLEOTIDE SEQUENCE</scope>
    <source>
        <strain evidence="2">CCMP722</strain>
    </source>
</reference>
<feature type="transmembrane region" description="Helical" evidence="1">
    <location>
        <begin position="65"/>
        <end position="87"/>
    </location>
</feature>
<dbReference type="PANTHER" id="PTHR35136:SF1">
    <property type="entry name" value="CYCLOEUCALENOL CYCLOISOMERASE"/>
    <property type="match status" value="1"/>
</dbReference>
<organism evidence="2">
    <name type="scientific">Pyramimonas obovata</name>
    <dbReference type="NCBI Taxonomy" id="1411642"/>
    <lineage>
        <taxon>Eukaryota</taxon>
        <taxon>Viridiplantae</taxon>
        <taxon>Chlorophyta</taxon>
        <taxon>Pyramimonadophyceae</taxon>
        <taxon>Pyramimonadales</taxon>
        <taxon>Pyramimonadaceae</taxon>
        <taxon>Pyramimonas</taxon>
        <taxon>Pyramimonas incertae sedis</taxon>
    </lineage>
</organism>
<dbReference type="AlphaFoldDB" id="A0A7S0RK26"/>
<dbReference type="InterPro" id="IPR020532">
    <property type="entry name" value="Cycloeucalenol_cycloisomerase"/>
</dbReference>
<keyword evidence="1" id="KW-0812">Transmembrane</keyword>
<keyword evidence="1" id="KW-1133">Transmembrane helix</keyword>
<dbReference type="PANTHER" id="PTHR35136">
    <property type="entry name" value="CYCLOEUCALENOL CYCLOISOMERASE"/>
    <property type="match status" value="1"/>
</dbReference>
<dbReference type="EMBL" id="HBFA01028848">
    <property type="protein sequence ID" value="CAD8679516.1"/>
    <property type="molecule type" value="Transcribed_RNA"/>
</dbReference>
<evidence type="ECO:0000256" key="1">
    <source>
        <dbReference type="SAM" id="Phobius"/>
    </source>
</evidence>
<keyword evidence="1" id="KW-0472">Membrane</keyword>
<sequence length="111" mass="13058">MTHAYFMFYHVLSNMALRYVRSAYVPGFARTIFEITLVVVMSYTTAFMESLTICGFPYYRFEDRHMAYTVGSLYYAIYFLVSFPMVLRVDEDVKKPKFTLFQTAVEVSTSR</sequence>
<evidence type="ECO:0000313" key="2">
    <source>
        <dbReference type="EMBL" id="CAD8679516.1"/>
    </source>
</evidence>
<accession>A0A7S0RK26</accession>
<gene>
    <name evidence="2" type="ORF">POBO1169_LOCUS14592</name>
</gene>
<dbReference type="GO" id="GO:0047793">
    <property type="term" value="F:cycloeucalenol cycloisomerase activity"/>
    <property type="evidence" value="ECO:0007669"/>
    <property type="project" value="InterPro"/>
</dbReference>
<name>A0A7S0RK26_9CHLO</name>
<proteinExistence type="predicted"/>
<protein>
    <submittedName>
        <fullName evidence="2">Uncharacterized protein</fullName>
    </submittedName>
</protein>